<keyword evidence="12" id="KW-1185">Reference proteome</keyword>
<evidence type="ECO:0000313" key="11">
    <source>
        <dbReference type="EMBL" id="KAL1595989.1"/>
    </source>
</evidence>
<keyword evidence="4" id="KW-0547">Nucleotide-binding</keyword>
<evidence type="ECO:0000256" key="1">
    <source>
        <dbReference type="ARBA" id="ARBA00008874"/>
    </source>
</evidence>
<dbReference type="PANTHER" id="PTHR48012:SF10">
    <property type="entry name" value="FI20177P1"/>
    <property type="match status" value="1"/>
</dbReference>
<evidence type="ECO:0000259" key="10">
    <source>
        <dbReference type="PROSITE" id="PS50011"/>
    </source>
</evidence>
<accession>A0ABR3QV00</accession>
<proteinExistence type="inferred from homology"/>
<feature type="compositionally biased region" description="Polar residues" evidence="9">
    <location>
        <begin position="369"/>
        <end position="378"/>
    </location>
</feature>
<evidence type="ECO:0000256" key="7">
    <source>
        <dbReference type="ARBA" id="ARBA00047899"/>
    </source>
</evidence>
<dbReference type="Proteomes" id="UP001521785">
    <property type="component" value="Unassembled WGS sequence"/>
</dbReference>
<evidence type="ECO:0000313" key="12">
    <source>
        <dbReference type="Proteomes" id="UP001521785"/>
    </source>
</evidence>
<dbReference type="GO" id="GO:0016301">
    <property type="term" value="F:kinase activity"/>
    <property type="evidence" value="ECO:0007669"/>
    <property type="project" value="UniProtKB-KW"/>
</dbReference>
<feature type="domain" description="Protein kinase" evidence="10">
    <location>
        <begin position="1"/>
        <end position="129"/>
    </location>
</feature>
<dbReference type="SUPFAM" id="SSF56112">
    <property type="entry name" value="Protein kinase-like (PK-like)"/>
    <property type="match status" value="1"/>
</dbReference>
<comment type="catalytic activity">
    <reaction evidence="7">
        <text>L-threonyl-[protein] + ATP = O-phospho-L-threonyl-[protein] + ADP + H(+)</text>
        <dbReference type="Rhea" id="RHEA:46608"/>
        <dbReference type="Rhea" id="RHEA-COMP:11060"/>
        <dbReference type="Rhea" id="RHEA-COMP:11605"/>
        <dbReference type="ChEBI" id="CHEBI:15378"/>
        <dbReference type="ChEBI" id="CHEBI:30013"/>
        <dbReference type="ChEBI" id="CHEBI:30616"/>
        <dbReference type="ChEBI" id="CHEBI:61977"/>
        <dbReference type="ChEBI" id="CHEBI:456216"/>
        <dbReference type="EC" id="2.7.11.1"/>
    </reaction>
</comment>
<evidence type="ECO:0000256" key="9">
    <source>
        <dbReference type="SAM" id="MobiDB-lite"/>
    </source>
</evidence>
<keyword evidence="3" id="KW-0808">Transferase</keyword>
<comment type="similarity">
    <text evidence="1">Belongs to the protein kinase superfamily. STE Ser/Thr protein kinase family. STE20 subfamily.</text>
</comment>
<feature type="region of interest" description="Disordered" evidence="9">
    <location>
        <begin position="150"/>
        <end position="322"/>
    </location>
</feature>
<keyword evidence="5 11" id="KW-0418">Kinase</keyword>
<dbReference type="PANTHER" id="PTHR48012">
    <property type="entry name" value="STERILE20-LIKE KINASE, ISOFORM B-RELATED"/>
    <property type="match status" value="1"/>
</dbReference>
<evidence type="ECO:0000256" key="8">
    <source>
        <dbReference type="ARBA" id="ARBA00048679"/>
    </source>
</evidence>
<dbReference type="EMBL" id="JAKJXO020000015">
    <property type="protein sequence ID" value="KAL1595989.1"/>
    <property type="molecule type" value="Genomic_DNA"/>
</dbReference>
<comment type="caution">
    <text evidence="11">The sequence shown here is derived from an EMBL/GenBank/DDBJ whole genome shotgun (WGS) entry which is preliminary data.</text>
</comment>
<feature type="region of interest" description="Disordered" evidence="9">
    <location>
        <begin position="334"/>
        <end position="521"/>
    </location>
</feature>
<dbReference type="Gene3D" id="1.10.510.10">
    <property type="entry name" value="Transferase(Phosphotransferase) domain 1"/>
    <property type="match status" value="1"/>
</dbReference>
<gene>
    <name evidence="11" type="primary">PAK6</name>
    <name evidence="11" type="ORF">SLS60_009680</name>
</gene>
<sequence length="627" mass="68839">MAANILVGSNGQVKLADFGVSGQLSATMTKKNTFVGTPFWMAPEVIKQSGYDHKADIWSLGITALELAQGEPPYADIHPMKVLFLIPKNPSPQLTGNFTPAFKEFVNLCLRKDPKERPSAKQLLQSPFIRKAGKPARLQELIFRYQEYQARHPKQADSEDEDTPVKKREPVNEELWDFGTIRPIKDRGGNALKPMNESGANARQASPQRKPVLNQRGGCGDENYYGAADTVRPSPPPSPTKRLAKLDIPASPMSSLKTAVRVPLPPSPEKRSIPPLPPPTAQEVRKSPVPAAFSPHPMSRGMVTPTKSPAQPRRQTPLGRDYDEYLQRSIAEDMAAMEMTPRRDPTPTRHAVLPQMSIPEIPPFRGGQPQPSSNVTSANQTQPHSPTQNQNQSQSQNHNQNQNRNQNQNQNQNQSRRPSQVQKPLPPLAGQQPLPQLTNQTPLLSSQPSPNSASPPRPGSSSSYDPFGGPMINDWNKMTGAQTPSHPLPPAPHANKPSPISRGSFGRPKQPLTPGSPTSAPTEITALTGVVLPALEAALSRRAYHLSLKNKTEAAQAPRDLHAFVEQKKRRQECHDRVKRIVGELKRGFAELDEWDERGGVGMGGEVSGFLEGFLEEVLVRVEPADD</sequence>
<dbReference type="SMART" id="SM00220">
    <property type="entry name" value="S_TKc"/>
    <property type="match status" value="1"/>
</dbReference>
<evidence type="ECO:0000256" key="4">
    <source>
        <dbReference type="ARBA" id="ARBA00022741"/>
    </source>
</evidence>
<feature type="compositionally biased region" description="Polar residues" evidence="9">
    <location>
        <begin position="198"/>
        <end position="207"/>
    </location>
</feature>
<evidence type="ECO:0000256" key="5">
    <source>
        <dbReference type="ARBA" id="ARBA00022777"/>
    </source>
</evidence>
<evidence type="ECO:0000256" key="3">
    <source>
        <dbReference type="ARBA" id="ARBA00022679"/>
    </source>
</evidence>
<reference evidence="11 12" key="1">
    <citation type="submission" date="2024-02" db="EMBL/GenBank/DDBJ databases">
        <title>De novo assembly and annotation of 12 fungi associated with fruit tree decline syndrome in Ontario, Canada.</title>
        <authorList>
            <person name="Sulman M."/>
            <person name="Ellouze W."/>
            <person name="Ilyukhin E."/>
        </authorList>
    </citation>
    <scope>NUCLEOTIDE SEQUENCE [LARGE SCALE GENOMIC DNA]</scope>
    <source>
        <strain evidence="11 12">M42-189</strain>
    </source>
</reference>
<comment type="catalytic activity">
    <reaction evidence="8">
        <text>L-seryl-[protein] + ATP = O-phospho-L-seryl-[protein] + ADP + H(+)</text>
        <dbReference type="Rhea" id="RHEA:17989"/>
        <dbReference type="Rhea" id="RHEA-COMP:9863"/>
        <dbReference type="Rhea" id="RHEA-COMP:11604"/>
        <dbReference type="ChEBI" id="CHEBI:15378"/>
        <dbReference type="ChEBI" id="CHEBI:29999"/>
        <dbReference type="ChEBI" id="CHEBI:30616"/>
        <dbReference type="ChEBI" id="CHEBI:83421"/>
        <dbReference type="ChEBI" id="CHEBI:456216"/>
        <dbReference type="EC" id="2.7.11.1"/>
    </reaction>
</comment>
<dbReference type="Pfam" id="PF00069">
    <property type="entry name" value="Pkinase"/>
    <property type="match status" value="1"/>
</dbReference>
<keyword evidence="2" id="KW-0723">Serine/threonine-protein kinase</keyword>
<dbReference type="InterPro" id="IPR000719">
    <property type="entry name" value="Prot_kinase_dom"/>
</dbReference>
<feature type="compositionally biased region" description="Low complexity" evidence="9">
    <location>
        <begin position="379"/>
        <end position="452"/>
    </location>
</feature>
<organism evidence="11 12">
    <name type="scientific">Paraconiothyrium brasiliense</name>
    <dbReference type="NCBI Taxonomy" id="300254"/>
    <lineage>
        <taxon>Eukaryota</taxon>
        <taxon>Fungi</taxon>
        <taxon>Dikarya</taxon>
        <taxon>Ascomycota</taxon>
        <taxon>Pezizomycotina</taxon>
        <taxon>Dothideomycetes</taxon>
        <taxon>Pleosporomycetidae</taxon>
        <taxon>Pleosporales</taxon>
        <taxon>Massarineae</taxon>
        <taxon>Didymosphaeriaceae</taxon>
        <taxon>Paraconiothyrium</taxon>
    </lineage>
</organism>
<keyword evidence="6" id="KW-0067">ATP-binding</keyword>
<evidence type="ECO:0000256" key="6">
    <source>
        <dbReference type="ARBA" id="ARBA00022840"/>
    </source>
</evidence>
<dbReference type="InterPro" id="IPR050629">
    <property type="entry name" value="STE20/SPS1-PAK"/>
</dbReference>
<dbReference type="PROSITE" id="PS50011">
    <property type="entry name" value="PROTEIN_KINASE_DOM"/>
    <property type="match status" value="1"/>
</dbReference>
<evidence type="ECO:0000256" key="2">
    <source>
        <dbReference type="ARBA" id="ARBA00022527"/>
    </source>
</evidence>
<dbReference type="InterPro" id="IPR011009">
    <property type="entry name" value="Kinase-like_dom_sf"/>
</dbReference>
<name>A0ABR3QV00_9PLEO</name>
<protein>
    <submittedName>
        <fullName evidence="11">Serine/threonine-protein kinase PAK 6</fullName>
    </submittedName>
</protein>